<dbReference type="Pfam" id="PF01614">
    <property type="entry name" value="IclR_C"/>
    <property type="match status" value="1"/>
</dbReference>
<dbReference type="GO" id="GO:0003700">
    <property type="term" value="F:DNA-binding transcription factor activity"/>
    <property type="evidence" value="ECO:0007669"/>
    <property type="project" value="TreeGrafter"/>
</dbReference>
<dbReference type="PROSITE" id="PS51077">
    <property type="entry name" value="HTH_ICLR"/>
    <property type="match status" value="1"/>
</dbReference>
<dbReference type="PANTHER" id="PTHR30136">
    <property type="entry name" value="HELIX-TURN-HELIX TRANSCRIPTIONAL REGULATOR, ICLR FAMILY"/>
    <property type="match status" value="1"/>
</dbReference>
<comment type="function">
    <text evidence="4">May be an activator protein for the gylABX operon.</text>
</comment>
<feature type="domain" description="HTH iclR-type" evidence="6">
    <location>
        <begin position="12"/>
        <end position="74"/>
    </location>
</feature>
<dbReference type="InterPro" id="IPR050707">
    <property type="entry name" value="HTH_MetabolicPath_Reg"/>
</dbReference>
<protein>
    <recommendedName>
        <fullName evidence="5">Glycerol operon regulatory protein</fullName>
    </recommendedName>
</protein>
<dbReference type="InterPro" id="IPR011991">
    <property type="entry name" value="ArsR-like_HTH"/>
</dbReference>
<proteinExistence type="predicted"/>
<dbReference type="Proteomes" id="UP000003100">
    <property type="component" value="Unassembled WGS sequence"/>
</dbReference>
<dbReference type="PANTHER" id="PTHR30136:SF24">
    <property type="entry name" value="HTH-TYPE TRANSCRIPTIONAL REPRESSOR ALLR"/>
    <property type="match status" value="1"/>
</dbReference>
<evidence type="ECO:0000256" key="3">
    <source>
        <dbReference type="ARBA" id="ARBA00023163"/>
    </source>
</evidence>
<keyword evidence="2" id="KW-0238">DNA-binding</keyword>
<dbReference type="SUPFAM" id="SSF55781">
    <property type="entry name" value="GAF domain-like"/>
    <property type="match status" value="1"/>
</dbReference>
<dbReference type="Pfam" id="PF09339">
    <property type="entry name" value="HTH_IclR"/>
    <property type="match status" value="1"/>
</dbReference>
<keyword evidence="3" id="KW-0804">Transcription</keyword>
<evidence type="ECO:0000256" key="4">
    <source>
        <dbReference type="ARBA" id="ARBA00058938"/>
    </source>
</evidence>
<dbReference type="InterPro" id="IPR005471">
    <property type="entry name" value="Tscrpt_reg_IclR_N"/>
</dbReference>
<keyword evidence="1" id="KW-0805">Transcription regulation</keyword>
<gene>
    <name evidence="8" type="ORF">RUMHYD_03059</name>
</gene>
<dbReference type="GO" id="GO:0003677">
    <property type="term" value="F:DNA binding"/>
    <property type="evidence" value="ECO:0007669"/>
    <property type="project" value="UniProtKB-KW"/>
</dbReference>
<dbReference type="eggNOG" id="COG1414">
    <property type="taxonomic scope" value="Bacteria"/>
</dbReference>
<reference evidence="8 9" key="1">
    <citation type="submission" date="2009-01" db="EMBL/GenBank/DDBJ databases">
        <authorList>
            <person name="Fulton L."/>
            <person name="Clifton S."/>
            <person name="Fulton B."/>
            <person name="Xu J."/>
            <person name="Minx P."/>
            <person name="Pepin K.H."/>
            <person name="Johnson M."/>
            <person name="Bhonagiri V."/>
            <person name="Nash W.E."/>
            <person name="Mardis E.R."/>
            <person name="Wilson R.K."/>
        </authorList>
    </citation>
    <scope>NUCLEOTIDE SEQUENCE [LARGE SCALE GENOMIC DNA]</scope>
    <source>
        <strain evidence="9">DSM 10507 / JCM 14656 / S5a33</strain>
    </source>
</reference>
<dbReference type="AlphaFoldDB" id="C0CQA6"/>
<dbReference type="InterPro" id="IPR014757">
    <property type="entry name" value="Tscrpt_reg_IclR_C"/>
</dbReference>
<dbReference type="CDD" id="cd00090">
    <property type="entry name" value="HTH_ARSR"/>
    <property type="match status" value="1"/>
</dbReference>
<dbReference type="GO" id="GO:0045892">
    <property type="term" value="P:negative regulation of DNA-templated transcription"/>
    <property type="evidence" value="ECO:0007669"/>
    <property type="project" value="TreeGrafter"/>
</dbReference>
<sequence length="262" mass="29887">MERGVVMKSDIINSVDRALEILLTIYENNREMGISELSEQLGIYKSTVFRTLKTMEERGFVRQNPTTKNYWFGTRIYAIGLSIREKMHLQDVIAPYTRRLYEQCHEIVNVSILENSIGDFHQSIIIHKEFGDKNLLFVNQPLGSSTPCYCSSVGKCLLAYTKGLDFSIYKTKPMERFNERTINSYESLMESLEDVKRKGYALDDEEREIGLTCIGAPIIGRDGSAVAAISVSGPTSRMNDGHIDEKIEMVVKTAWEISKEFR</sequence>
<evidence type="ECO:0000313" key="8">
    <source>
        <dbReference type="EMBL" id="EEG48073.1"/>
    </source>
</evidence>
<dbReference type="PROSITE" id="PS51078">
    <property type="entry name" value="ICLR_ED"/>
    <property type="match status" value="1"/>
</dbReference>
<dbReference type="InterPro" id="IPR036390">
    <property type="entry name" value="WH_DNA-bd_sf"/>
</dbReference>
<dbReference type="SMART" id="SM00346">
    <property type="entry name" value="HTH_ICLR"/>
    <property type="match status" value="1"/>
</dbReference>
<dbReference type="Gene3D" id="3.30.450.40">
    <property type="match status" value="1"/>
</dbReference>
<feature type="domain" description="IclR-ED" evidence="7">
    <location>
        <begin position="75"/>
        <end position="262"/>
    </location>
</feature>
<accession>C0CQA6</accession>
<evidence type="ECO:0000313" key="9">
    <source>
        <dbReference type="Proteomes" id="UP000003100"/>
    </source>
</evidence>
<evidence type="ECO:0000259" key="6">
    <source>
        <dbReference type="PROSITE" id="PS51077"/>
    </source>
</evidence>
<dbReference type="HOGENOM" id="CLU_062618_7_1_9"/>
<evidence type="ECO:0000256" key="1">
    <source>
        <dbReference type="ARBA" id="ARBA00023015"/>
    </source>
</evidence>
<reference evidence="8 9" key="2">
    <citation type="submission" date="2009-02" db="EMBL/GenBank/DDBJ databases">
        <title>Draft genome sequence of Blautia hydrogenotrophica DSM 10507 (Ruminococcus hydrogenotrophicus DSM 10507).</title>
        <authorList>
            <person name="Sudarsanam P."/>
            <person name="Ley R."/>
            <person name="Guruge J."/>
            <person name="Turnbaugh P.J."/>
            <person name="Mahowald M."/>
            <person name="Liep D."/>
            <person name="Gordon J."/>
        </authorList>
    </citation>
    <scope>NUCLEOTIDE SEQUENCE [LARGE SCALE GENOMIC DNA]</scope>
    <source>
        <strain evidence="9">DSM 10507 / JCM 14656 / S5a33</strain>
    </source>
</reference>
<dbReference type="FunFam" id="1.10.10.10:FF:000056">
    <property type="entry name" value="IclR family transcriptional regulator"/>
    <property type="match status" value="1"/>
</dbReference>
<dbReference type="InterPro" id="IPR036388">
    <property type="entry name" value="WH-like_DNA-bd_sf"/>
</dbReference>
<evidence type="ECO:0000259" key="7">
    <source>
        <dbReference type="PROSITE" id="PS51078"/>
    </source>
</evidence>
<dbReference type="SUPFAM" id="SSF46785">
    <property type="entry name" value="Winged helix' DNA-binding domain"/>
    <property type="match status" value="1"/>
</dbReference>
<dbReference type="PATRIC" id="fig|476272.21.peg.1192"/>
<dbReference type="Gene3D" id="1.10.10.10">
    <property type="entry name" value="Winged helix-like DNA-binding domain superfamily/Winged helix DNA-binding domain"/>
    <property type="match status" value="1"/>
</dbReference>
<dbReference type="EMBL" id="ACBZ01000165">
    <property type="protein sequence ID" value="EEG48073.1"/>
    <property type="molecule type" value="Genomic_DNA"/>
</dbReference>
<organism evidence="8 9">
    <name type="scientific">Blautia hydrogenotrophica (strain DSM 10507 / JCM 14656 / S5a33)</name>
    <name type="common">Ruminococcus hydrogenotrophicus</name>
    <dbReference type="NCBI Taxonomy" id="476272"/>
    <lineage>
        <taxon>Bacteria</taxon>
        <taxon>Bacillati</taxon>
        <taxon>Bacillota</taxon>
        <taxon>Clostridia</taxon>
        <taxon>Lachnospirales</taxon>
        <taxon>Lachnospiraceae</taxon>
        <taxon>Blautia</taxon>
    </lineage>
</organism>
<evidence type="ECO:0000256" key="2">
    <source>
        <dbReference type="ARBA" id="ARBA00023125"/>
    </source>
</evidence>
<evidence type="ECO:0000256" key="5">
    <source>
        <dbReference type="ARBA" id="ARBA00070406"/>
    </source>
</evidence>
<name>C0CQA6_BLAHS</name>
<dbReference type="InterPro" id="IPR029016">
    <property type="entry name" value="GAF-like_dom_sf"/>
</dbReference>
<keyword evidence="9" id="KW-1185">Reference proteome</keyword>